<sequence length="189" mass="20425">MHDAGNDLLSRRGILRLGAAATATGLIGAAVPSDAMAAVYKAKERVVAMHNINTGEMLEVVYAKASGYNPAAMQKLNSLMRDRRNDESTRMDPRLIDAMWALSQKLGSKKPFQLICGYRSPASNAMRAAMSDGVASNSYHTRGMAADIALPDVSLGRLRRAAMELKVGGVGYYPRDGFVHIDVGPVRTW</sequence>
<keyword evidence="8" id="KW-0482">Metalloprotease</keyword>
<dbReference type="InterPro" id="IPR009045">
    <property type="entry name" value="Zn_M74/Hedgehog-like"/>
</dbReference>
<accession>A0A1N7LMC0</accession>
<dbReference type="OrthoDB" id="9782994at2"/>
<dbReference type="STRING" id="80876.SAMN05421779_103423"/>
<evidence type="ECO:0000256" key="7">
    <source>
        <dbReference type="ARBA" id="ARBA00022833"/>
    </source>
</evidence>
<evidence type="ECO:0000256" key="4">
    <source>
        <dbReference type="ARBA" id="ARBA00022723"/>
    </source>
</evidence>
<keyword evidence="5" id="KW-0732">Signal</keyword>
<dbReference type="PANTHER" id="PTHR37425">
    <property type="match status" value="1"/>
</dbReference>
<dbReference type="SUPFAM" id="SSF55166">
    <property type="entry name" value="Hedgehog/DD-peptidase"/>
    <property type="match status" value="1"/>
</dbReference>
<keyword evidence="13" id="KW-1185">Reference proteome</keyword>
<dbReference type="EMBL" id="FTOA01000003">
    <property type="protein sequence ID" value="SIS74993.1"/>
    <property type="molecule type" value="Genomic_DNA"/>
</dbReference>
<evidence type="ECO:0000256" key="9">
    <source>
        <dbReference type="ARBA" id="ARBA00023316"/>
    </source>
</evidence>
<organism evidence="12 13">
    <name type="scientific">Insolitispirillum peregrinum</name>
    <dbReference type="NCBI Taxonomy" id="80876"/>
    <lineage>
        <taxon>Bacteria</taxon>
        <taxon>Pseudomonadati</taxon>
        <taxon>Pseudomonadota</taxon>
        <taxon>Alphaproteobacteria</taxon>
        <taxon>Rhodospirillales</taxon>
        <taxon>Novispirillaceae</taxon>
        <taxon>Insolitispirillum</taxon>
    </lineage>
</organism>
<proteinExistence type="inferred from homology"/>
<evidence type="ECO:0000256" key="11">
    <source>
        <dbReference type="ARBA" id="ARBA00093666"/>
    </source>
</evidence>
<dbReference type="Gene3D" id="3.30.1380.10">
    <property type="match status" value="1"/>
</dbReference>
<gene>
    <name evidence="12" type="ORF">SAMN05421779_103423</name>
</gene>
<evidence type="ECO:0000256" key="10">
    <source>
        <dbReference type="ARBA" id="ARBA00093448"/>
    </source>
</evidence>
<keyword evidence="4" id="KW-0479">Metal-binding</keyword>
<name>A0A1N7LMC0_9PROT</name>
<comment type="similarity">
    <text evidence="10">Belongs to the peptidase M15 family.</text>
</comment>
<keyword evidence="7" id="KW-0862">Zinc</keyword>
<evidence type="ECO:0000313" key="13">
    <source>
        <dbReference type="Proteomes" id="UP000185678"/>
    </source>
</evidence>
<evidence type="ECO:0000256" key="1">
    <source>
        <dbReference type="ARBA" id="ARBA00001947"/>
    </source>
</evidence>
<comment type="cofactor">
    <cofactor evidence="1">
        <name>Zn(2+)</name>
        <dbReference type="ChEBI" id="CHEBI:29105"/>
    </cofactor>
</comment>
<comment type="pathway">
    <text evidence="2">Cell wall biogenesis; cell wall polysaccharide biosynthesis.</text>
</comment>
<evidence type="ECO:0000256" key="3">
    <source>
        <dbReference type="ARBA" id="ARBA00022670"/>
    </source>
</evidence>
<dbReference type="RefSeq" id="WP_076400100.1">
    <property type="nucleotide sequence ID" value="NZ_FTOA01000003.1"/>
</dbReference>
<dbReference type="GO" id="GO:0006508">
    <property type="term" value="P:proteolysis"/>
    <property type="evidence" value="ECO:0007669"/>
    <property type="project" value="UniProtKB-KW"/>
</dbReference>
<dbReference type="PROSITE" id="PS51318">
    <property type="entry name" value="TAT"/>
    <property type="match status" value="1"/>
</dbReference>
<dbReference type="InterPro" id="IPR006311">
    <property type="entry name" value="TAT_signal"/>
</dbReference>
<dbReference type="Pfam" id="PF05951">
    <property type="entry name" value="Peptidase_M15_2"/>
    <property type="match status" value="1"/>
</dbReference>
<evidence type="ECO:0000256" key="5">
    <source>
        <dbReference type="ARBA" id="ARBA00022729"/>
    </source>
</evidence>
<dbReference type="PANTHER" id="PTHR37425:SF1">
    <property type="entry name" value="OUTER MEMBRANE PROTEIN"/>
    <property type="match status" value="1"/>
</dbReference>
<protein>
    <recommendedName>
        <fullName evidence="11">Murein endopeptidase K</fullName>
    </recommendedName>
</protein>
<keyword evidence="6" id="KW-0378">Hydrolase</keyword>
<evidence type="ECO:0000256" key="6">
    <source>
        <dbReference type="ARBA" id="ARBA00022801"/>
    </source>
</evidence>
<reference evidence="12 13" key="1">
    <citation type="submission" date="2017-01" db="EMBL/GenBank/DDBJ databases">
        <authorList>
            <person name="Mah S.A."/>
            <person name="Swanson W.J."/>
            <person name="Moy G.W."/>
            <person name="Vacquier V.D."/>
        </authorList>
    </citation>
    <scope>NUCLEOTIDE SEQUENCE [LARGE SCALE GENOMIC DNA]</scope>
    <source>
        <strain evidence="12 13">DSM 11589</strain>
    </source>
</reference>
<keyword evidence="3" id="KW-0645">Protease</keyword>
<dbReference type="AlphaFoldDB" id="A0A1N7LMC0"/>
<dbReference type="GO" id="GO:0046872">
    <property type="term" value="F:metal ion binding"/>
    <property type="evidence" value="ECO:0007669"/>
    <property type="project" value="UniProtKB-KW"/>
</dbReference>
<dbReference type="GO" id="GO:0008237">
    <property type="term" value="F:metallopeptidase activity"/>
    <property type="evidence" value="ECO:0007669"/>
    <property type="project" value="UniProtKB-KW"/>
</dbReference>
<dbReference type="CDD" id="cd14844">
    <property type="entry name" value="Zn-DD-carboxypeptidase_like"/>
    <property type="match status" value="1"/>
</dbReference>
<dbReference type="GO" id="GO:0071555">
    <property type="term" value="P:cell wall organization"/>
    <property type="evidence" value="ECO:0007669"/>
    <property type="project" value="UniProtKB-KW"/>
</dbReference>
<evidence type="ECO:0000256" key="2">
    <source>
        <dbReference type="ARBA" id="ARBA00004776"/>
    </source>
</evidence>
<dbReference type="InterPro" id="IPR010275">
    <property type="entry name" value="MepK"/>
</dbReference>
<dbReference type="Proteomes" id="UP000185678">
    <property type="component" value="Unassembled WGS sequence"/>
</dbReference>
<evidence type="ECO:0000313" key="12">
    <source>
        <dbReference type="EMBL" id="SIS74993.1"/>
    </source>
</evidence>
<keyword evidence="9" id="KW-0961">Cell wall biogenesis/degradation</keyword>
<evidence type="ECO:0000256" key="8">
    <source>
        <dbReference type="ARBA" id="ARBA00023049"/>
    </source>
</evidence>